<evidence type="ECO:0000313" key="1">
    <source>
        <dbReference type="EMBL" id="PBL01607.1"/>
    </source>
</evidence>
<dbReference type="AlphaFoldDB" id="A0A2H3ES72"/>
<dbReference type="EMBL" id="KZ293645">
    <property type="protein sequence ID" value="PBL01607.1"/>
    <property type="molecule type" value="Genomic_DNA"/>
</dbReference>
<evidence type="ECO:0000313" key="2">
    <source>
        <dbReference type="Proteomes" id="UP000217790"/>
    </source>
</evidence>
<dbReference type="InParanoid" id="A0A2H3ES72"/>
<keyword evidence="2" id="KW-1185">Reference proteome</keyword>
<proteinExistence type="predicted"/>
<sequence>MLYSDNSKRCSTGPYFGWPTADPSFKFLYWDDSVGALSYSAYHKDAPKGLASWPQFEARAASRSKQICVYNLHHRPHYETVQLAGYPNSVT</sequence>
<reference evidence="2" key="1">
    <citation type="journal article" date="2017" name="Nat. Ecol. Evol.">
        <title>Genome expansion and lineage-specific genetic innovations in the forest pathogenic fungi Armillaria.</title>
        <authorList>
            <person name="Sipos G."/>
            <person name="Prasanna A.N."/>
            <person name="Walter M.C."/>
            <person name="O'Connor E."/>
            <person name="Balint B."/>
            <person name="Krizsan K."/>
            <person name="Kiss B."/>
            <person name="Hess J."/>
            <person name="Varga T."/>
            <person name="Slot J."/>
            <person name="Riley R."/>
            <person name="Boka B."/>
            <person name="Rigling D."/>
            <person name="Barry K."/>
            <person name="Lee J."/>
            <person name="Mihaltcheva S."/>
            <person name="LaButti K."/>
            <person name="Lipzen A."/>
            <person name="Waldron R."/>
            <person name="Moloney N.M."/>
            <person name="Sperisen C."/>
            <person name="Kredics L."/>
            <person name="Vagvoelgyi C."/>
            <person name="Patrignani A."/>
            <person name="Fitzpatrick D."/>
            <person name="Nagy I."/>
            <person name="Doyle S."/>
            <person name="Anderson J.B."/>
            <person name="Grigoriev I.V."/>
            <person name="Gueldener U."/>
            <person name="Muensterkoetter M."/>
            <person name="Nagy L.G."/>
        </authorList>
    </citation>
    <scope>NUCLEOTIDE SEQUENCE [LARGE SCALE GENOMIC DNA]</scope>
    <source>
        <strain evidence="2">Ar21-2</strain>
    </source>
</reference>
<gene>
    <name evidence="1" type="ORF">ARMGADRAFT_221872</name>
</gene>
<organism evidence="1 2">
    <name type="scientific">Armillaria gallica</name>
    <name type="common">Bulbous honey fungus</name>
    <name type="synonym">Armillaria bulbosa</name>
    <dbReference type="NCBI Taxonomy" id="47427"/>
    <lineage>
        <taxon>Eukaryota</taxon>
        <taxon>Fungi</taxon>
        <taxon>Dikarya</taxon>
        <taxon>Basidiomycota</taxon>
        <taxon>Agaricomycotina</taxon>
        <taxon>Agaricomycetes</taxon>
        <taxon>Agaricomycetidae</taxon>
        <taxon>Agaricales</taxon>
        <taxon>Marasmiineae</taxon>
        <taxon>Physalacriaceae</taxon>
        <taxon>Armillaria</taxon>
    </lineage>
</organism>
<dbReference type="Proteomes" id="UP000217790">
    <property type="component" value="Unassembled WGS sequence"/>
</dbReference>
<accession>A0A2H3ES72</accession>
<name>A0A2H3ES72_ARMGA</name>
<protein>
    <submittedName>
        <fullName evidence="1">Uncharacterized protein</fullName>
    </submittedName>
</protein>